<dbReference type="RefSeq" id="WP_015030555.1">
    <property type="nucleotide sequence ID" value="NC_018748.1"/>
</dbReference>
<evidence type="ECO:0000313" key="2">
    <source>
        <dbReference type="Proteomes" id="UP000002875"/>
    </source>
</evidence>
<dbReference type="NCBIfam" id="TIGR02276">
    <property type="entry name" value="beta_rpt_yvtn"/>
    <property type="match status" value="1"/>
</dbReference>
<dbReference type="EMBL" id="CP002961">
    <property type="protein sequence ID" value="AFK04867.1"/>
    <property type="molecule type" value="Genomic_DNA"/>
</dbReference>
<organism evidence="1 2">
    <name type="scientific">Emticicia oligotrophica (strain DSM 17448 / CIP 109782 / MTCC 6937 / GPTSA100-15)</name>
    <dbReference type="NCBI Taxonomy" id="929562"/>
    <lineage>
        <taxon>Bacteria</taxon>
        <taxon>Pseudomonadati</taxon>
        <taxon>Bacteroidota</taxon>
        <taxon>Cytophagia</taxon>
        <taxon>Cytophagales</taxon>
        <taxon>Leadbetterellaceae</taxon>
        <taxon>Emticicia</taxon>
    </lineage>
</organism>
<dbReference type="PROSITE" id="PS51257">
    <property type="entry name" value="PROKAR_LIPOPROTEIN"/>
    <property type="match status" value="1"/>
</dbReference>
<accession>A0ABM5N608</accession>
<sequence>MLLKDKTITFKLLTISVFLLSSLTYSCKNKQKDNPEPIAVDDFPKAFVVNGGSNTISIIDLNTLSVKNIIQLTEVGRFPHHISLSPDKTRLAVAIPEFDFTLGHALLHNATDKKGGVTIVDALNGNTLLKMPLTNANFNAAFTNDGTEIWTASATHTGEMFIFDAGTGVLKTKVALGADPSEVVFSKDGTYAFIALGETSFVYVLNTKTKNIEKTIKVDPFPTNVWAVADGKIYVENKIVNTINVIDPISLNIVEYLDLDFPPGQMAFHPTLNELWICQANQTKVAYFERKNNLWSLKGTITTGDDAHAITFTKDLKKAFVVNQRGNTVSVIDASTHQKTNDIQVGSYPNGIVLKE</sequence>
<protein>
    <submittedName>
        <fullName evidence="1">40-residue YVTN family beta-propeller repeat protein</fullName>
    </submittedName>
</protein>
<dbReference type="InterPro" id="IPR051200">
    <property type="entry name" value="Host-pathogen_enzymatic-act"/>
</dbReference>
<reference evidence="1 2" key="1">
    <citation type="submission" date="2011-07" db="EMBL/GenBank/DDBJ databases">
        <title>The complete genome of chromosome of Emticicia oligotrophica DSM 17448.</title>
        <authorList>
            <consortium name="US DOE Joint Genome Institute (JGI-PGF)"/>
            <person name="Lucas S."/>
            <person name="Han J."/>
            <person name="Lapidus A."/>
            <person name="Bruce D."/>
            <person name="Goodwin L."/>
            <person name="Pitluck S."/>
            <person name="Peters L."/>
            <person name="Kyrpides N."/>
            <person name="Mavromatis K."/>
            <person name="Ivanova N."/>
            <person name="Ovchinnikova G."/>
            <person name="Teshima H."/>
            <person name="Detter J.C."/>
            <person name="Tapia R."/>
            <person name="Han C."/>
            <person name="Land M."/>
            <person name="Hauser L."/>
            <person name="Markowitz V."/>
            <person name="Cheng J.-F."/>
            <person name="Hugenholtz P."/>
            <person name="Woyke T."/>
            <person name="Wu D."/>
            <person name="Tindall B."/>
            <person name="Pomrenke H."/>
            <person name="Brambilla E."/>
            <person name="Klenk H.-P."/>
            <person name="Eisen J.A."/>
        </authorList>
    </citation>
    <scope>NUCLEOTIDE SEQUENCE [LARGE SCALE GENOMIC DNA]</scope>
    <source>
        <strain evidence="1 2">DSM 17448</strain>
    </source>
</reference>
<proteinExistence type="predicted"/>
<dbReference type="Gene3D" id="2.130.10.10">
    <property type="entry name" value="YVTN repeat-like/Quinoprotein amine dehydrogenase"/>
    <property type="match status" value="3"/>
</dbReference>
<name>A0ABM5N608_EMTOG</name>
<keyword evidence="2" id="KW-1185">Reference proteome</keyword>
<dbReference type="PANTHER" id="PTHR47197">
    <property type="entry name" value="PROTEIN NIRF"/>
    <property type="match status" value="1"/>
</dbReference>
<dbReference type="PANTHER" id="PTHR47197:SF3">
    <property type="entry name" value="DIHYDRO-HEME D1 DEHYDROGENASE"/>
    <property type="match status" value="1"/>
</dbReference>
<dbReference type="InterPro" id="IPR015943">
    <property type="entry name" value="WD40/YVTN_repeat-like_dom_sf"/>
</dbReference>
<gene>
    <name evidence="1" type="ordered locus">Emtol_3741</name>
</gene>
<dbReference type="SUPFAM" id="SSF51004">
    <property type="entry name" value="C-terminal (heme d1) domain of cytochrome cd1-nitrite reductase"/>
    <property type="match status" value="1"/>
</dbReference>
<dbReference type="Proteomes" id="UP000002875">
    <property type="component" value="Chromosome"/>
</dbReference>
<dbReference type="InterPro" id="IPR011048">
    <property type="entry name" value="Haem_d1_sf"/>
</dbReference>
<evidence type="ECO:0000313" key="1">
    <source>
        <dbReference type="EMBL" id="AFK04867.1"/>
    </source>
</evidence>
<dbReference type="InterPro" id="IPR011964">
    <property type="entry name" value="YVTN_b-propeller_repeat"/>
</dbReference>